<gene>
    <name evidence="1" type="ORF">WG66_16761</name>
</gene>
<evidence type="ECO:0000313" key="2">
    <source>
        <dbReference type="Proteomes" id="UP000054988"/>
    </source>
</evidence>
<comment type="caution">
    <text evidence="1">The sequence shown here is derived from an EMBL/GenBank/DDBJ whole genome shotgun (WGS) entry which is preliminary data.</text>
</comment>
<proteinExistence type="predicted"/>
<organism evidence="1 2">
    <name type="scientific">Moniliophthora roreri</name>
    <name type="common">Frosty pod rot fungus</name>
    <name type="synonym">Monilia roreri</name>
    <dbReference type="NCBI Taxonomy" id="221103"/>
    <lineage>
        <taxon>Eukaryota</taxon>
        <taxon>Fungi</taxon>
        <taxon>Dikarya</taxon>
        <taxon>Basidiomycota</taxon>
        <taxon>Agaricomycotina</taxon>
        <taxon>Agaricomycetes</taxon>
        <taxon>Agaricomycetidae</taxon>
        <taxon>Agaricales</taxon>
        <taxon>Marasmiineae</taxon>
        <taxon>Marasmiaceae</taxon>
        <taxon>Moniliophthora</taxon>
    </lineage>
</organism>
<reference evidence="1 2" key="1">
    <citation type="submission" date="2015-12" db="EMBL/GenBank/DDBJ databases">
        <title>Draft genome sequence of Moniliophthora roreri, the causal agent of frosty pod rot of cacao.</title>
        <authorList>
            <person name="Aime M.C."/>
            <person name="Diaz-Valderrama J.R."/>
            <person name="Kijpornyongpan T."/>
            <person name="Phillips-Mora W."/>
        </authorList>
    </citation>
    <scope>NUCLEOTIDE SEQUENCE [LARGE SCALE GENOMIC DNA]</scope>
    <source>
        <strain evidence="1 2">MCA 2952</strain>
    </source>
</reference>
<protein>
    <submittedName>
        <fullName evidence="1">Uncharacterized protein</fullName>
    </submittedName>
</protein>
<sequence length="25" mass="2789">MEEWIIGVMKSLMTAMVSGELSRCS</sequence>
<dbReference type="EMBL" id="LATX01002372">
    <property type="protein sequence ID" value="KTB30707.1"/>
    <property type="molecule type" value="Genomic_DNA"/>
</dbReference>
<name>A0A0W0F2Y2_MONRR</name>
<dbReference type="Proteomes" id="UP000054988">
    <property type="component" value="Unassembled WGS sequence"/>
</dbReference>
<accession>A0A0W0F2Y2</accession>
<dbReference type="AlphaFoldDB" id="A0A0W0F2Y2"/>
<evidence type="ECO:0000313" key="1">
    <source>
        <dbReference type="EMBL" id="KTB30707.1"/>
    </source>
</evidence>